<dbReference type="Proteomes" id="UP001500469">
    <property type="component" value="Unassembled WGS sequence"/>
</dbReference>
<comment type="caution">
    <text evidence="2">The sequence shown here is derived from an EMBL/GenBank/DDBJ whole genome shotgun (WGS) entry which is preliminary data.</text>
</comment>
<proteinExistence type="predicted"/>
<name>A0ABN1N1B7_9BACT</name>
<evidence type="ECO:0000313" key="3">
    <source>
        <dbReference type="Proteomes" id="UP001500469"/>
    </source>
</evidence>
<sequence>MKWTYSIPRKTSTALLLLGVLTLVLVNNLRERSNSKEIKTAFESIYEDRLVVESYILRLSEELHQVQELLERPITHQKEALAERLSEIEQINLLYLNTELTKAEETHFEHFEQLTWELGKALEKGKFENGNATIEDALRDLRLLSEIQISEGHSLMTQSQQLFKASSISSQFEICLVVILGLMVQGILFASKTLQKRNNFSTENLN</sequence>
<accession>A0ABN1N1B7</accession>
<evidence type="ECO:0000256" key="1">
    <source>
        <dbReference type="SAM" id="Phobius"/>
    </source>
</evidence>
<keyword evidence="1" id="KW-0472">Membrane</keyword>
<keyword evidence="1" id="KW-0812">Transmembrane</keyword>
<protein>
    <recommendedName>
        <fullName evidence="4">Chemoreceptor-like protein with four helix bundle sensory module</fullName>
    </recommendedName>
</protein>
<keyword evidence="3" id="KW-1185">Reference proteome</keyword>
<gene>
    <name evidence="2" type="ORF">GCM10009119_26270</name>
</gene>
<reference evidence="2 3" key="1">
    <citation type="journal article" date="2019" name="Int. J. Syst. Evol. Microbiol.">
        <title>The Global Catalogue of Microorganisms (GCM) 10K type strain sequencing project: providing services to taxonomists for standard genome sequencing and annotation.</title>
        <authorList>
            <consortium name="The Broad Institute Genomics Platform"/>
            <consortium name="The Broad Institute Genome Sequencing Center for Infectious Disease"/>
            <person name="Wu L."/>
            <person name="Ma J."/>
        </authorList>
    </citation>
    <scope>NUCLEOTIDE SEQUENCE [LARGE SCALE GENOMIC DNA]</scope>
    <source>
        <strain evidence="2 3">JCM 16112</strain>
    </source>
</reference>
<dbReference type="RefSeq" id="WP_343852303.1">
    <property type="nucleotide sequence ID" value="NZ_BAAAFI010000028.1"/>
</dbReference>
<keyword evidence="1" id="KW-1133">Transmembrane helix</keyword>
<organism evidence="2 3">
    <name type="scientific">Algoriphagus jejuensis</name>
    <dbReference type="NCBI Taxonomy" id="419934"/>
    <lineage>
        <taxon>Bacteria</taxon>
        <taxon>Pseudomonadati</taxon>
        <taxon>Bacteroidota</taxon>
        <taxon>Cytophagia</taxon>
        <taxon>Cytophagales</taxon>
        <taxon>Cyclobacteriaceae</taxon>
        <taxon>Algoriphagus</taxon>
    </lineage>
</organism>
<evidence type="ECO:0008006" key="4">
    <source>
        <dbReference type="Google" id="ProtNLM"/>
    </source>
</evidence>
<evidence type="ECO:0000313" key="2">
    <source>
        <dbReference type="EMBL" id="GAA0879658.1"/>
    </source>
</evidence>
<feature type="transmembrane region" description="Helical" evidence="1">
    <location>
        <begin position="168"/>
        <end position="190"/>
    </location>
</feature>
<dbReference type="EMBL" id="BAAAFI010000028">
    <property type="protein sequence ID" value="GAA0879658.1"/>
    <property type="molecule type" value="Genomic_DNA"/>
</dbReference>